<dbReference type="KEGG" id="lcre:Pla8534_35120"/>
<dbReference type="Proteomes" id="UP000317648">
    <property type="component" value="Chromosome"/>
</dbReference>
<protein>
    <submittedName>
        <fullName evidence="1">Uncharacterized protein</fullName>
    </submittedName>
</protein>
<gene>
    <name evidence="1" type="ORF">Pla8534_35120</name>
</gene>
<proteinExistence type="predicted"/>
<dbReference type="Pfam" id="PF11866">
    <property type="entry name" value="DUF3386"/>
    <property type="match status" value="1"/>
</dbReference>
<keyword evidence="2" id="KW-1185">Reference proteome</keyword>
<name>A0A518DV31_9BACT</name>
<accession>A0A518DV31</accession>
<dbReference type="InterPro" id="IPR021809">
    <property type="entry name" value="DUF3386"/>
</dbReference>
<evidence type="ECO:0000313" key="1">
    <source>
        <dbReference type="EMBL" id="QDU95695.1"/>
    </source>
</evidence>
<sequence>MCVCRELKLPAPAAETFAKAILNSIVGHRLDRRLDVGEPCAFVDEVTNHPLGRAVRVLKDGPGTNYRIRDKEVIQVNRTMGGVRYTHTILENEHNVDMKHLTVAYVADLWDAKTGALVRTDTNHQTWIRVGKFDLPEVVTRIRATPDHGLEVGTLKLSNLKLGVGLPKP</sequence>
<organism evidence="1 2">
    <name type="scientific">Lignipirellula cremea</name>
    <dbReference type="NCBI Taxonomy" id="2528010"/>
    <lineage>
        <taxon>Bacteria</taxon>
        <taxon>Pseudomonadati</taxon>
        <taxon>Planctomycetota</taxon>
        <taxon>Planctomycetia</taxon>
        <taxon>Pirellulales</taxon>
        <taxon>Pirellulaceae</taxon>
        <taxon>Lignipirellula</taxon>
    </lineage>
</organism>
<dbReference type="RefSeq" id="WP_197443363.1">
    <property type="nucleotide sequence ID" value="NZ_CP036433.1"/>
</dbReference>
<reference evidence="1 2" key="1">
    <citation type="submission" date="2019-02" db="EMBL/GenBank/DDBJ databases">
        <title>Deep-cultivation of Planctomycetes and their phenomic and genomic characterization uncovers novel biology.</title>
        <authorList>
            <person name="Wiegand S."/>
            <person name="Jogler M."/>
            <person name="Boedeker C."/>
            <person name="Pinto D."/>
            <person name="Vollmers J."/>
            <person name="Rivas-Marin E."/>
            <person name="Kohn T."/>
            <person name="Peeters S.H."/>
            <person name="Heuer A."/>
            <person name="Rast P."/>
            <person name="Oberbeckmann S."/>
            <person name="Bunk B."/>
            <person name="Jeske O."/>
            <person name="Meyerdierks A."/>
            <person name="Storesund J.E."/>
            <person name="Kallscheuer N."/>
            <person name="Luecker S."/>
            <person name="Lage O.M."/>
            <person name="Pohl T."/>
            <person name="Merkel B.J."/>
            <person name="Hornburger P."/>
            <person name="Mueller R.-W."/>
            <person name="Bruemmer F."/>
            <person name="Labrenz M."/>
            <person name="Spormann A.M."/>
            <person name="Op den Camp H."/>
            <person name="Overmann J."/>
            <person name="Amann R."/>
            <person name="Jetten M.S.M."/>
            <person name="Mascher T."/>
            <person name="Medema M.H."/>
            <person name="Devos D.P."/>
            <person name="Kaster A.-K."/>
            <person name="Ovreas L."/>
            <person name="Rohde M."/>
            <person name="Galperin M.Y."/>
            <person name="Jogler C."/>
        </authorList>
    </citation>
    <scope>NUCLEOTIDE SEQUENCE [LARGE SCALE GENOMIC DNA]</scope>
    <source>
        <strain evidence="1 2">Pla85_3_4</strain>
    </source>
</reference>
<dbReference type="AlphaFoldDB" id="A0A518DV31"/>
<evidence type="ECO:0000313" key="2">
    <source>
        <dbReference type="Proteomes" id="UP000317648"/>
    </source>
</evidence>
<dbReference type="EMBL" id="CP036433">
    <property type="protein sequence ID" value="QDU95695.1"/>
    <property type="molecule type" value="Genomic_DNA"/>
</dbReference>